<comment type="caution">
    <text evidence="1">The sequence shown here is derived from an EMBL/GenBank/DDBJ whole genome shotgun (WGS) entry which is preliminary data.</text>
</comment>
<dbReference type="EMBL" id="QFQZ01000029">
    <property type="protein sequence ID" value="PZR34286.1"/>
    <property type="molecule type" value="Genomic_DNA"/>
</dbReference>
<evidence type="ECO:0000313" key="2">
    <source>
        <dbReference type="Proteomes" id="UP000249393"/>
    </source>
</evidence>
<dbReference type="RefSeq" id="WP_304277501.1">
    <property type="nucleotide sequence ID" value="NZ_QFQZ01000029.1"/>
</dbReference>
<dbReference type="InterPro" id="IPR052517">
    <property type="entry name" value="GlcG_carb_metab_protein"/>
</dbReference>
<gene>
    <name evidence="1" type="ORF">DI526_10750</name>
</gene>
<dbReference type="PANTHER" id="PTHR34309:SF10">
    <property type="entry name" value="SLR1406 PROTEIN"/>
    <property type="match status" value="1"/>
</dbReference>
<organism evidence="1 2">
    <name type="scientific">Caulobacter segnis</name>
    <dbReference type="NCBI Taxonomy" id="88688"/>
    <lineage>
        <taxon>Bacteria</taxon>
        <taxon>Pseudomonadati</taxon>
        <taxon>Pseudomonadota</taxon>
        <taxon>Alphaproteobacteria</taxon>
        <taxon>Caulobacterales</taxon>
        <taxon>Caulobacteraceae</taxon>
        <taxon>Caulobacter</taxon>
    </lineage>
</organism>
<proteinExistence type="predicted"/>
<protein>
    <recommendedName>
        <fullName evidence="3">Heme-binding protein</fullName>
    </recommendedName>
</protein>
<dbReference type="InterPro" id="IPR038084">
    <property type="entry name" value="PduO/GlcC-like_sf"/>
</dbReference>
<dbReference type="AlphaFoldDB" id="A0A2W5VCC2"/>
<dbReference type="SUPFAM" id="SSF143744">
    <property type="entry name" value="GlcG-like"/>
    <property type="match status" value="1"/>
</dbReference>
<evidence type="ECO:0000313" key="1">
    <source>
        <dbReference type="EMBL" id="PZR34286.1"/>
    </source>
</evidence>
<dbReference type="Pfam" id="PF03928">
    <property type="entry name" value="HbpS-like"/>
    <property type="match status" value="1"/>
</dbReference>
<evidence type="ECO:0008006" key="3">
    <source>
        <dbReference type="Google" id="ProtNLM"/>
    </source>
</evidence>
<sequence>MLSLLLALAAPPTGPTLEESIGLARAAIRACEAQGQPVSASVVDAAGIPIAVLRADGAPKPPVAAPRKAATAVAFQAPGSVLEAREKTDPAFAAVIAAKPELYNAHGGSLPLYLQGLLVGGLAVADTSHETADACARAAVETQSRFTVGP</sequence>
<name>A0A2W5VCC2_9CAUL</name>
<accession>A0A2W5VCC2</accession>
<dbReference type="InterPro" id="IPR005624">
    <property type="entry name" value="PduO/GlcC-like"/>
</dbReference>
<reference evidence="1 2" key="1">
    <citation type="submission" date="2017-08" db="EMBL/GenBank/DDBJ databases">
        <title>Infants hospitalized years apart are colonized by the same room-sourced microbial strains.</title>
        <authorList>
            <person name="Brooks B."/>
            <person name="Olm M.R."/>
            <person name="Firek B.A."/>
            <person name="Baker R."/>
            <person name="Thomas B.C."/>
            <person name="Morowitz M.J."/>
            <person name="Banfield J.F."/>
        </authorList>
    </citation>
    <scope>NUCLEOTIDE SEQUENCE [LARGE SCALE GENOMIC DNA]</scope>
    <source>
        <strain evidence="1">S2_003_000_R2_4</strain>
    </source>
</reference>
<dbReference type="Gene3D" id="3.30.450.150">
    <property type="entry name" value="Haem-degrading domain"/>
    <property type="match status" value="1"/>
</dbReference>
<dbReference type="PANTHER" id="PTHR34309">
    <property type="entry name" value="SLR1406 PROTEIN"/>
    <property type="match status" value="1"/>
</dbReference>
<dbReference type="Proteomes" id="UP000249393">
    <property type="component" value="Unassembled WGS sequence"/>
</dbReference>